<evidence type="ECO:0000259" key="7">
    <source>
        <dbReference type="PROSITE" id="PS51918"/>
    </source>
</evidence>
<dbReference type="CDD" id="cd01335">
    <property type="entry name" value="Radical_SAM"/>
    <property type="match status" value="1"/>
</dbReference>
<comment type="cofactor">
    <cofactor evidence="1">
        <name>[4Fe-4S] cluster</name>
        <dbReference type="ChEBI" id="CHEBI:49883"/>
    </cofactor>
</comment>
<keyword evidence="5" id="KW-0411">Iron-sulfur</keyword>
<accession>A0A415LTM0</accession>
<dbReference type="AlphaFoldDB" id="A0A415LTM0"/>
<gene>
    <name evidence="8" type="primary">hxsB</name>
    <name evidence="8" type="ORF">DW011_24835</name>
</gene>
<dbReference type="GO" id="GO:0051536">
    <property type="term" value="F:iron-sulfur cluster binding"/>
    <property type="evidence" value="ECO:0007669"/>
    <property type="project" value="UniProtKB-KW"/>
</dbReference>
<proteinExistence type="inferred from homology"/>
<feature type="domain" description="Radical SAM core" evidence="7">
    <location>
        <begin position="82"/>
        <end position="306"/>
    </location>
</feature>
<dbReference type="Gene3D" id="3.20.20.70">
    <property type="entry name" value="Aldolase class I"/>
    <property type="match status" value="1"/>
</dbReference>
<dbReference type="SFLD" id="SFLDG01384">
    <property type="entry name" value="thioether_bond_formation_requi"/>
    <property type="match status" value="1"/>
</dbReference>
<keyword evidence="4" id="KW-0408">Iron</keyword>
<dbReference type="SFLD" id="SFLDG01067">
    <property type="entry name" value="SPASM/twitch_domain_containing"/>
    <property type="match status" value="1"/>
</dbReference>
<name>A0A415LTM0_BACT4</name>
<keyword evidence="3" id="KW-0479">Metal-binding</keyword>
<dbReference type="SUPFAM" id="SSF102114">
    <property type="entry name" value="Radical SAM enzymes"/>
    <property type="match status" value="1"/>
</dbReference>
<dbReference type="InterPro" id="IPR007197">
    <property type="entry name" value="rSAM"/>
</dbReference>
<evidence type="ECO:0000256" key="3">
    <source>
        <dbReference type="ARBA" id="ARBA00022723"/>
    </source>
</evidence>
<dbReference type="GO" id="GO:0016491">
    <property type="term" value="F:oxidoreductase activity"/>
    <property type="evidence" value="ECO:0007669"/>
    <property type="project" value="InterPro"/>
</dbReference>
<protein>
    <submittedName>
        <fullName evidence="8">His-Xaa-Ser system radical SAM maturase HxsB</fullName>
    </submittedName>
</protein>
<dbReference type="Proteomes" id="UP000283616">
    <property type="component" value="Unassembled WGS sequence"/>
</dbReference>
<comment type="caution">
    <text evidence="8">The sequence shown here is derived from an EMBL/GenBank/DDBJ whole genome shotgun (WGS) entry which is preliminary data.</text>
</comment>
<evidence type="ECO:0000256" key="2">
    <source>
        <dbReference type="ARBA" id="ARBA00022691"/>
    </source>
</evidence>
<dbReference type="EMBL" id="QROV01000051">
    <property type="protein sequence ID" value="RHL52490.1"/>
    <property type="molecule type" value="Genomic_DNA"/>
</dbReference>
<dbReference type="Pfam" id="PF04055">
    <property type="entry name" value="Radical_SAM"/>
    <property type="match status" value="1"/>
</dbReference>
<evidence type="ECO:0000256" key="1">
    <source>
        <dbReference type="ARBA" id="ARBA00001966"/>
    </source>
</evidence>
<evidence type="ECO:0000256" key="6">
    <source>
        <dbReference type="ARBA" id="ARBA00023601"/>
    </source>
</evidence>
<dbReference type="GO" id="GO:0046872">
    <property type="term" value="F:metal ion binding"/>
    <property type="evidence" value="ECO:0007669"/>
    <property type="project" value="UniProtKB-KW"/>
</dbReference>
<dbReference type="PANTHER" id="PTHR43273:SF3">
    <property type="entry name" value="ANAEROBIC SULFATASE-MATURATING ENZYME HOMOLOG ASLB-RELATED"/>
    <property type="match status" value="1"/>
</dbReference>
<evidence type="ECO:0000256" key="5">
    <source>
        <dbReference type="ARBA" id="ARBA00023014"/>
    </source>
</evidence>
<dbReference type="SFLD" id="SFLDS00029">
    <property type="entry name" value="Radical_SAM"/>
    <property type="match status" value="1"/>
</dbReference>
<dbReference type="SFLD" id="SFLDG01386">
    <property type="entry name" value="main_SPASM_domain-containing"/>
    <property type="match status" value="1"/>
</dbReference>
<sequence>MNHYYLLPFRFTRIMELELLVNELGDFIFTPKDTTERIIKRQINNQENIYKDLVANFFISERPIPELIDNMATRLRTKKAFLDSFTSLHIFVLTLRCNQNCIYCQASSKESNEAIYDMKEEYLFKAIDLMFQSPSPSITMEFQGGEPSLPFQLLKKAVKRTVELNQEHRKQITYVLCTNSINLTEEILHLCKEYNILISTSLDGPAFIHNHNRGKTDSYNRVIEGINKVRNYLGADKVSALMTTSELSINHPKEIVDNYILNGFNNIFLRPLNPYGLALNSTNWNIYFDKFFEFYKQALNYIIDINIKGKFFVEEFTAILLRKILTPFTTGFVDLQSPAGIINSVVVYNYDGYVYASDESRMLAEYHDYTFRLGHVTDNYENLFYGDKAQQIALIWGTEFIAGCADCAFQSYCGADPVRNHSTQNDMYGFRPTSSFCKKHKAIITYLFSLIQSEHDRVMPIFKQWINRNENDF</sequence>
<dbReference type="InterPro" id="IPR058240">
    <property type="entry name" value="rSAM_sf"/>
</dbReference>
<dbReference type="PROSITE" id="PS51918">
    <property type="entry name" value="RADICAL_SAM"/>
    <property type="match status" value="1"/>
</dbReference>
<reference evidence="8 9" key="1">
    <citation type="submission" date="2018-08" db="EMBL/GenBank/DDBJ databases">
        <title>A genome reference for cultivated species of the human gut microbiota.</title>
        <authorList>
            <person name="Zou Y."/>
            <person name="Xue W."/>
            <person name="Luo G."/>
        </authorList>
    </citation>
    <scope>NUCLEOTIDE SEQUENCE [LARGE SCALE GENOMIC DNA]</scope>
    <source>
        <strain evidence="8 9">AF37-12</strain>
    </source>
</reference>
<evidence type="ECO:0000256" key="4">
    <source>
        <dbReference type="ARBA" id="ARBA00023004"/>
    </source>
</evidence>
<comment type="similarity">
    <text evidence="6">Belongs to the radical SAM superfamily. Anaerobic sulfatase-maturating enzyme family.</text>
</comment>
<dbReference type="InterPro" id="IPR013785">
    <property type="entry name" value="Aldolase_TIM"/>
</dbReference>
<dbReference type="PANTHER" id="PTHR43273">
    <property type="entry name" value="ANAEROBIC SULFATASE-MATURATING ENZYME HOMOLOG ASLB-RELATED"/>
    <property type="match status" value="1"/>
</dbReference>
<keyword evidence="2" id="KW-0949">S-adenosyl-L-methionine</keyword>
<dbReference type="InterPro" id="IPR024023">
    <property type="entry name" value="rSAM_paired_HxsB"/>
</dbReference>
<evidence type="ECO:0000313" key="8">
    <source>
        <dbReference type="EMBL" id="RHL52490.1"/>
    </source>
</evidence>
<organism evidence="8 9">
    <name type="scientific">Bacteroides thetaiotaomicron</name>
    <dbReference type="NCBI Taxonomy" id="818"/>
    <lineage>
        <taxon>Bacteria</taxon>
        <taxon>Pseudomonadati</taxon>
        <taxon>Bacteroidota</taxon>
        <taxon>Bacteroidia</taxon>
        <taxon>Bacteroidales</taxon>
        <taxon>Bacteroidaceae</taxon>
        <taxon>Bacteroides</taxon>
    </lineage>
</organism>
<evidence type="ECO:0000313" key="9">
    <source>
        <dbReference type="Proteomes" id="UP000283616"/>
    </source>
</evidence>
<dbReference type="NCBIfam" id="TIGR03978">
    <property type="entry name" value="rSAM_paired_1"/>
    <property type="match status" value="1"/>
</dbReference>
<dbReference type="InterPro" id="IPR023867">
    <property type="entry name" value="Sulphatase_maturase_rSAM"/>
</dbReference>